<evidence type="ECO:0000313" key="2">
    <source>
        <dbReference type="EMBL" id="MFC4803642.1"/>
    </source>
</evidence>
<keyword evidence="3" id="KW-1185">Reference proteome</keyword>
<dbReference type="InterPro" id="IPR036866">
    <property type="entry name" value="RibonucZ/Hydroxyglut_hydro"/>
</dbReference>
<dbReference type="PANTHER" id="PTHR42967:SF1">
    <property type="entry name" value="MBL FOLD METALLO-HYDROLASE"/>
    <property type="match status" value="1"/>
</dbReference>
<organism evidence="2 3">
    <name type="scientific">Filifactor villosus</name>
    <dbReference type="NCBI Taxonomy" id="29374"/>
    <lineage>
        <taxon>Bacteria</taxon>
        <taxon>Bacillati</taxon>
        <taxon>Bacillota</taxon>
        <taxon>Clostridia</taxon>
        <taxon>Peptostreptococcales</taxon>
        <taxon>Filifactoraceae</taxon>
        <taxon>Filifactor</taxon>
    </lineage>
</organism>
<name>A0ABV9QI09_9FIRM</name>
<accession>A0ABV9QI09</accession>
<dbReference type="SMART" id="SM00849">
    <property type="entry name" value="Lactamase_B"/>
    <property type="match status" value="1"/>
</dbReference>
<dbReference type="Proteomes" id="UP001595916">
    <property type="component" value="Unassembled WGS sequence"/>
</dbReference>
<comment type="caution">
    <text evidence="2">The sequence shown here is derived from an EMBL/GenBank/DDBJ whole genome shotgun (WGS) entry which is preliminary data.</text>
</comment>
<dbReference type="RefSeq" id="WP_379787087.1">
    <property type="nucleotide sequence ID" value="NZ_JBHSHL010000003.1"/>
</dbReference>
<dbReference type="InterPro" id="IPR001279">
    <property type="entry name" value="Metallo-B-lactamas"/>
</dbReference>
<dbReference type="EMBL" id="JBHSHL010000003">
    <property type="protein sequence ID" value="MFC4803642.1"/>
    <property type="molecule type" value="Genomic_DNA"/>
</dbReference>
<dbReference type="Gene3D" id="3.60.15.10">
    <property type="entry name" value="Ribonuclease Z/Hydroxyacylglutathione hydrolase-like"/>
    <property type="match status" value="1"/>
</dbReference>
<reference evidence="3" key="1">
    <citation type="journal article" date="2019" name="Int. J. Syst. Evol. Microbiol.">
        <title>The Global Catalogue of Microorganisms (GCM) 10K type strain sequencing project: providing services to taxonomists for standard genome sequencing and annotation.</title>
        <authorList>
            <consortium name="The Broad Institute Genomics Platform"/>
            <consortium name="The Broad Institute Genome Sequencing Center for Infectious Disease"/>
            <person name="Wu L."/>
            <person name="Ma J."/>
        </authorList>
    </citation>
    <scope>NUCLEOTIDE SEQUENCE [LARGE SCALE GENOMIC DNA]</scope>
    <source>
        <strain evidence="3">CCUG 46385</strain>
    </source>
</reference>
<proteinExistence type="predicted"/>
<dbReference type="Pfam" id="PF13483">
    <property type="entry name" value="Lactamase_B_3"/>
    <property type="match status" value="1"/>
</dbReference>
<protein>
    <submittedName>
        <fullName evidence="2">MBL fold metallo-hydrolase</fullName>
    </submittedName>
</protein>
<dbReference type="SUPFAM" id="SSF56281">
    <property type="entry name" value="Metallo-hydrolase/oxidoreductase"/>
    <property type="match status" value="1"/>
</dbReference>
<feature type="domain" description="Metallo-beta-lactamase" evidence="1">
    <location>
        <begin position="7"/>
        <end position="177"/>
    </location>
</feature>
<evidence type="ECO:0000259" key="1">
    <source>
        <dbReference type="SMART" id="SM00849"/>
    </source>
</evidence>
<sequence length="238" mass="27705">MKITYLFHSGYWIETQNYHLIFDYVTDNCKKETCLKCGKLTKEVLDNGKKILAFVSHGHLDHFDNSIIKLGRTLDRGIKYIISDDVRVSSEEEIIYCKEGDTLKVDDVEIRVFSSTDAGVSFYLEVDGYKIFHAGDFNWWHWEGETDEEKEFARNGFFSELEKMKGREVDVAMFPVDPRLENAYFYGGEEYIKAIKPKMFFAMHFQGLYSTTSRFAKHMGDCGTEIVTISQRGEQFTF</sequence>
<gene>
    <name evidence="2" type="ORF">ACFO4R_00965</name>
</gene>
<dbReference type="PANTHER" id="PTHR42967">
    <property type="entry name" value="METAL DEPENDENT HYDROLASE"/>
    <property type="match status" value="1"/>
</dbReference>
<evidence type="ECO:0000313" key="3">
    <source>
        <dbReference type="Proteomes" id="UP001595916"/>
    </source>
</evidence>